<dbReference type="AlphaFoldDB" id="A0A0V8E857"/>
<protein>
    <submittedName>
        <fullName evidence="2">Small integral membrane protein</fullName>
    </submittedName>
</protein>
<dbReference type="InterPro" id="IPR018730">
    <property type="entry name" value="DUF2273"/>
</dbReference>
<organism evidence="2 3">
    <name type="scientific">Lactococcus lactis subsp. lactis</name>
    <name type="common">Streptococcus lactis</name>
    <dbReference type="NCBI Taxonomy" id="1360"/>
    <lineage>
        <taxon>Bacteria</taxon>
        <taxon>Bacillati</taxon>
        <taxon>Bacillota</taxon>
        <taxon>Bacilli</taxon>
        <taxon>Lactobacillales</taxon>
        <taxon>Streptococcaceae</taxon>
        <taxon>Lactococcus</taxon>
    </lineage>
</organism>
<dbReference type="RefSeq" id="WP_058211494.1">
    <property type="nucleotide sequence ID" value="NZ_LKLU01000047.1"/>
</dbReference>
<sequence>MTFLEEYKYPIIGGIIGAFLTLLIFTIGFWKTVLLLILIVIGALVGYYIQKSGIIEHLKNK</sequence>
<evidence type="ECO:0000256" key="1">
    <source>
        <dbReference type="SAM" id="Phobius"/>
    </source>
</evidence>
<gene>
    <name evidence="2" type="ORF">M20_0683</name>
</gene>
<dbReference type="Pfam" id="PF10031">
    <property type="entry name" value="DUF2273"/>
    <property type="match status" value="1"/>
</dbReference>
<evidence type="ECO:0000313" key="2">
    <source>
        <dbReference type="EMBL" id="KSU21932.1"/>
    </source>
</evidence>
<reference evidence="3" key="1">
    <citation type="submission" date="2015-10" db="EMBL/GenBank/DDBJ databases">
        <title>Draft Genome Sequences of 11 Lactococcus lactis subspecies cremoris strains.</title>
        <authorList>
            <person name="Wels M."/>
            <person name="Backus L."/>
            <person name="Boekhorst J."/>
            <person name="Dijkstra A."/>
            <person name="Beerthuizen M."/>
            <person name="Kelly W."/>
            <person name="Siezen R."/>
            <person name="Bachmann H."/>
            <person name="Van Hijum S."/>
        </authorList>
    </citation>
    <scope>NUCLEOTIDE SEQUENCE [LARGE SCALE GENOMIC DNA]</scope>
    <source>
        <strain evidence="3">M20</strain>
    </source>
</reference>
<name>A0A0V8E857_LACLL</name>
<keyword evidence="1" id="KW-0812">Transmembrane</keyword>
<keyword evidence="1" id="KW-1133">Transmembrane helix</keyword>
<evidence type="ECO:0000313" key="3">
    <source>
        <dbReference type="Proteomes" id="UP000053719"/>
    </source>
</evidence>
<feature type="transmembrane region" description="Helical" evidence="1">
    <location>
        <begin position="7"/>
        <end position="27"/>
    </location>
</feature>
<dbReference type="Proteomes" id="UP000053719">
    <property type="component" value="Unassembled WGS sequence"/>
</dbReference>
<dbReference type="PATRIC" id="fig|1360.114.peg.2555"/>
<dbReference type="EMBL" id="LKLU01000047">
    <property type="protein sequence ID" value="KSU21932.1"/>
    <property type="molecule type" value="Genomic_DNA"/>
</dbReference>
<keyword evidence="1" id="KW-0472">Membrane</keyword>
<accession>A0A0V8E857</accession>
<proteinExistence type="predicted"/>
<feature type="transmembrane region" description="Helical" evidence="1">
    <location>
        <begin position="33"/>
        <end position="49"/>
    </location>
</feature>
<comment type="caution">
    <text evidence="2">The sequence shown here is derived from an EMBL/GenBank/DDBJ whole genome shotgun (WGS) entry which is preliminary data.</text>
</comment>